<evidence type="ECO:0000313" key="4">
    <source>
        <dbReference type="EMBL" id="VVB03645.1"/>
    </source>
</evidence>
<evidence type="ECO:0000256" key="2">
    <source>
        <dbReference type="SAM" id="MobiDB-lite"/>
    </source>
</evidence>
<feature type="compositionally biased region" description="Basic and acidic residues" evidence="2">
    <location>
        <begin position="198"/>
        <end position="207"/>
    </location>
</feature>
<comment type="caution">
    <text evidence="4">The sequence shown here is derived from an EMBL/GenBank/DDBJ whole genome shotgun (WGS) entry which is preliminary data.</text>
</comment>
<dbReference type="SMART" id="SM00184">
    <property type="entry name" value="RING"/>
    <property type="match status" value="1"/>
</dbReference>
<dbReference type="GO" id="GO:0008270">
    <property type="term" value="F:zinc ion binding"/>
    <property type="evidence" value="ECO:0007669"/>
    <property type="project" value="UniProtKB-KW"/>
</dbReference>
<dbReference type="InterPro" id="IPR044274">
    <property type="entry name" value="RFI2"/>
</dbReference>
<reference evidence="4" key="1">
    <citation type="submission" date="2019-07" db="EMBL/GenBank/DDBJ databases">
        <authorList>
            <person name="Dittberner H."/>
        </authorList>
    </citation>
    <scope>NUCLEOTIDE SEQUENCE [LARGE SCALE GENOMIC DNA]</scope>
</reference>
<dbReference type="PANTHER" id="PTHR46798:SF5">
    <property type="entry name" value="E3 UBIQUITIN-PROTEIN LIGASE RFI2"/>
    <property type="match status" value="1"/>
</dbReference>
<dbReference type="PANTHER" id="PTHR46798">
    <property type="entry name" value="OS09G0511500 PROTEIN"/>
    <property type="match status" value="1"/>
</dbReference>
<dbReference type="Gene3D" id="3.30.40.10">
    <property type="entry name" value="Zinc/RING finger domain, C3HC4 (zinc finger)"/>
    <property type="match status" value="1"/>
</dbReference>
<dbReference type="AlphaFoldDB" id="A0A565BQJ6"/>
<keyword evidence="1" id="KW-0863">Zinc-finger</keyword>
<feature type="compositionally biased region" description="Low complexity" evidence="2">
    <location>
        <begin position="19"/>
        <end position="31"/>
    </location>
</feature>
<keyword evidence="1" id="KW-0479">Metal-binding</keyword>
<accession>A0A565BQJ6</accession>
<dbReference type="GO" id="GO:0004842">
    <property type="term" value="F:ubiquitin-protein transferase activity"/>
    <property type="evidence" value="ECO:0007669"/>
    <property type="project" value="InterPro"/>
</dbReference>
<dbReference type="PROSITE" id="PS50089">
    <property type="entry name" value="ZF_RING_2"/>
    <property type="match status" value="1"/>
</dbReference>
<evidence type="ECO:0000313" key="5">
    <source>
        <dbReference type="Proteomes" id="UP000489600"/>
    </source>
</evidence>
<keyword evidence="1" id="KW-0862">Zinc</keyword>
<name>A0A565BQJ6_9BRAS</name>
<organism evidence="4 5">
    <name type="scientific">Arabis nemorensis</name>
    <dbReference type="NCBI Taxonomy" id="586526"/>
    <lineage>
        <taxon>Eukaryota</taxon>
        <taxon>Viridiplantae</taxon>
        <taxon>Streptophyta</taxon>
        <taxon>Embryophyta</taxon>
        <taxon>Tracheophyta</taxon>
        <taxon>Spermatophyta</taxon>
        <taxon>Magnoliopsida</taxon>
        <taxon>eudicotyledons</taxon>
        <taxon>Gunneridae</taxon>
        <taxon>Pentapetalae</taxon>
        <taxon>rosids</taxon>
        <taxon>malvids</taxon>
        <taxon>Brassicales</taxon>
        <taxon>Brassicaceae</taxon>
        <taxon>Arabideae</taxon>
        <taxon>Arabis</taxon>
    </lineage>
</organism>
<feature type="region of interest" description="Disordered" evidence="2">
    <location>
        <begin position="185"/>
        <end position="207"/>
    </location>
</feature>
<proteinExistence type="predicted"/>
<evidence type="ECO:0000256" key="1">
    <source>
        <dbReference type="PROSITE-ProRule" id="PRU00175"/>
    </source>
</evidence>
<dbReference type="SUPFAM" id="SSF57850">
    <property type="entry name" value="RING/U-box"/>
    <property type="match status" value="1"/>
</dbReference>
<protein>
    <recommendedName>
        <fullName evidence="3">RING-type domain-containing protein</fullName>
    </recommendedName>
</protein>
<dbReference type="Proteomes" id="UP000489600">
    <property type="component" value="Unassembled WGS sequence"/>
</dbReference>
<dbReference type="EMBL" id="CABITT030000004">
    <property type="protein sequence ID" value="VVB03645.1"/>
    <property type="molecule type" value="Genomic_DNA"/>
</dbReference>
<dbReference type="Pfam" id="PF13639">
    <property type="entry name" value="zf-RING_2"/>
    <property type="match status" value="1"/>
</dbReference>
<gene>
    <name evidence="4" type="ORF">ANE_LOCUS14089</name>
</gene>
<dbReference type="OrthoDB" id="8062037at2759"/>
<feature type="domain" description="RING-type" evidence="3">
    <location>
        <begin position="50"/>
        <end position="95"/>
    </location>
</feature>
<evidence type="ECO:0000259" key="3">
    <source>
        <dbReference type="PROSITE" id="PS50089"/>
    </source>
</evidence>
<keyword evidence="5" id="KW-1185">Reference proteome</keyword>
<feature type="region of interest" description="Disordered" evidence="2">
    <location>
        <begin position="1"/>
        <end position="43"/>
    </location>
</feature>
<sequence length="375" mass="41953">MAGAKDSVCDDDRNHRRNSGQSVDSSVDDGGCVPGKRGNEDSPSLVEVSCSICLELVVDDGTRSKAKLQCGHEFHLDCIGSAFNMKGAMQCPNCRNVEKGQWLFANGSTRLYPEFVMEDWIPEEDLYGLSYPEMQYRVHWCPFGELPQAGSFDEVDTATTTYHNEFHGHHAAAANHSYLAYVGPGPVTTPRSSDNNNIEDHPWSSHSSDHFHQLAVAPQYHHHHSPPFSLPGAHVVDGEIDNSAVRGISYPPPFLFSHRSNPRTPPAIHVHQGSSTQVREHVHTQHHVFNHQRQHHANGPNLASPLVPVTRRGLPPPPPMPDQNGGFFIYPPPSSSGGHREPETDQFHAWERDWFPQFPVPSNHRTISSFWHRHF</sequence>
<dbReference type="InterPro" id="IPR001841">
    <property type="entry name" value="Znf_RING"/>
</dbReference>
<dbReference type="InterPro" id="IPR013083">
    <property type="entry name" value="Znf_RING/FYVE/PHD"/>
</dbReference>